<reference evidence="12" key="1">
    <citation type="submission" date="2024-01" db="EMBL/GenBank/DDBJ databases">
        <authorList>
            <person name="Webb A."/>
        </authorList>
    </citation>
    <scope>NUCLEOTIDE SEQUENCE</scope>
    <source>
        <strain evidence="12">Pm1</strain>
    </source>
</reference>
<evidence type="ECO:0000256" key="2">
    <source>
        <dbReference type="ARBA" id="ARBA00004687"/>
    </source>
</evidence>
<evidence type="ECO:0000313" key="13">
    <source>
        <dbReference type="Proteomes" id="UP001162060"/>
    </source>
</evidence>
<dbReference type="GO" id="GO:0000026">
    <property type="term" value="F:alpha-1,2-mannosyltransferase activity"/>
    <property type="evidence" value="ECO:0007669"/>
    <property type="project" value="TreeGrafter"/>
</dbReference>
<feature type="transmembrane region" description="Helical" evidence="11">
    <location>
        <begin position="137"/>
        <end position="153"/>
    </location>
</feature>
<dbReference type="EMBL" id="CAKLBY020000221">
    <property type="protein sequence ID" value="CAK7935156.1"/>
    <property type="molecule type" value="Genomic_DNA"/>
</dbReference>
<dbReference type="GO" id="GO:0005789">
    <property type="term" value="C:endoplasmic reticulum membrane"/>
    <property type="evidence" value="ECO:0007669"/>
    <property type="project" value="UniProtKB-SubCell"/>
</dbReference>
<evidence type="ECO:0000256" key="11">
    <source>
        <dbReference type="RuleBase" id="RU363075"/>
    </source>
</evidence>
<evidence type="ECO:0000256" key="9">
    <source>
        <dbReference type="ARBA" id="ARBA00023136"/>
    </source>
</evidence>
<evidence type="ECO:0000256" key="5">
    <source>
        <dbReference type="ARBA" id="ARBA00022679"/>
    </source>
</evidence>
<feature type="transmembrane region" description="Helical" evidence="11">
    <location>
        <begin position="377"/>
        <end position="396"/>
    </location>
</feature>
<keyword evidence="7 11" id="KW-0256">Endoplasmic reticulum</keyword>
<comment type="subcellular location">
    <subcellularLocation>
        <location evidence="1 11">Endoplasmic reticulum membrane</location>
        <topology evidence="1 11">Multi-pass membrane protein</topology>
    </subcellularLocation>
</comment>
<dbReference type="EC" id="2.4.1.-" evidence="11"/>
<dbReference type="Pfam" id="PF03901">
    <property type="entry name" value="Glyco_transf_22"/>
    <property type="match status" value="1"/>
</dbReference>
<dbReference type="PANTHER" id="PTHR22760">
    <property type="entry name" value="GLYCOSYLTRANSFERASE"/>
    <property type="match status" value="1"/>
</dbReference>
<keyword evidence="5" id="KW-0808">Transferase</keyword>
<comment type="caution">
    <text evidence="12">The sequence shown here is derived from an EMBL/GenBank/DDBJ whole genome shotgun (WGS) entry which is preliminary data.</text>
</comment>
<evidence type="ECO:0000256" key="10">
    <source>
        <dbReference type="ARBA" id="ARBA00038466"/>
    </source>
</evidence>
<evidence type="ECO:0000256" key="7">
    <source>
        <dbReference type="ARBA" id="ARBA00022824"/>
    </source>
</evidence>
<dbReference type="AlphaFoldDB" id="A0AAV1ULH3"/>
<evidence type="ECO:0000256" key="6">
    <source>
        <dbReference type="ARBA" id="ARBA00022692"/>
    </source>
</evidence>
<evidence type="ECO:0000313" key="12">
    <source>
        <dbReference type="EMBL" id="CAK7935156.1"/>
    </source>
</evidence>
<evidence type="ECO:0000256" key="8">
    <source>
        <dbReference type="ARBA" id="ARBA00022989"/>
    </source>
</evidence>
<comment type="similarity">
    <text evidence="10">Belongs to the glycosyltransferase 22 family. PIGZ subfamily.</text>
</comment>
<feature type="transmembrane region" description="Helical" evidence="11">
    <location>
        <begin position="298"/>
        <end position="318"/>
    </location>
</feature>
<evidence type="ECO:0000256" key="4">
    <source>
        <dbReference type="ARBA" id="ARBA00022676"/>
    </source>
</evidence>
<feature type="transmembrane region" description="Helical" evidence="11">
    <location>
        <begin position="219"/>
        <end position="248"/>
    </location>
</feature>
<keyword evidence="8 11" id="KW-1133">Transmembrane helix</keyword>
<accession>A0AAV1ULH3</accession>
<comment type="pathway">
    <text evidence="2">Glycolipid biosynthesis; glycosylphosphatidylinositol-anchor biosynthesis.</text>
</comment>
<feature type="transmembrane region" description="Helical" evidence="11">
    <location>
        <begin position="68"/>
        <end position="92"/>
    </location>
</feature>
<keyword evidence="4 11" id="KW-0328">Glycosyltransferase</keyword>
<keyword evidence="6 11" id="KW-0812">Transmembrane</keyword>
<dbReference type="Proteomes" id="UP001162060">
    <property type="component" value="Unassembled WGS sequence"/>
</dbReference>
<evidence type="ECO:0000256" key="3">
    <source>
        <dbReference type="ARBA" id="ARBA00022502"/>
    </source>
</evidence>
<proteinExistence type="inferred from homology"/>
<gene>
    <name evidence="12" type="ORF">PM001_LOCUS20306</name>
</gene>
<name>A0AAV1ULH3_9STRA</name>
<protein>
    <recommendedName>
        <fullName evidence="11">Mannosyltransferase</fullName>
        <ecNumber evidence="11">2.4.1.-</ecNumber>
    </recommendedName>
</protein>
<sequence length="568" mass="62922">MVHPDEFFQSQEVIARHFLPKPSALRRELVVPWEFELPTPNRSIVIPALIAGLPYKILELLGIELSGWLLLVTPRLLLCCLSFAFDVILYQIVGKRSSHHKAEVRREKQEKALLLFASSWPTLVFLCRPFSNTLESLALALCFATLFLVNPHRRVLGDVVHVQTFLLGSLLAVGFFTRFTFPVFFFPLGLELVRQQDAQLLQAARKKEGVLALSLVQRFVSTLGVCLQGFVAFLMWAILFVVVDTLYYRPEVLSDESSTSLLKNVASNAVVAPVNNLLYNTQYGNLELHGVHPRVTHLALNVPMLFGPLFFIFLVCCIRFPDRTFFGTACVVFPLACLSLAPHQEPRFLLPAMVPLHIFAVSRDNRSASCFLTEHKLGISLWIVFNFVLTLFFGMLHQGGVVPLLLSLSSIGSASVENSTTAASWLTSFCNFDGADNVTMGMLGSVPLVFAKTYMPPRFLLAGMTAAPAFQVIDLAGKNTVDDDLAELLGADKADRLSEEHRATVFMVLPASVDIRDMVSESSVSIPSMSRLGGCGPHVSTEDFAFDKPFSLELYAVTLASRTWTTLS</sequence>
<evidence type="ECO:0000256" key="1">
    <source>
        <dbReference type="ARBA" id="ARBA00004477"/>
    </source>
</evidence>
<keyword evidence="3" id="KW-0337">GPI-anchor biosynthesis</keyword>
<dbReference type="InterPro" id="IPR005599">
    <property type="entry name" value="GPI_mannosylTrfase"/>
</dbReference>
<keyword evidence="9 11" id="KW-0472">Membrane</keyword>
<feature type="transmembrane region" description="Helical" evidence="11">
    <location>
        <begin position="165"/>
        <end position="186"/>
    </location>
</feature>
<organism evidence="12 13">
    <name type="scientific">Peronospora matthiolae</name>
    <dbReference type="NCBI Taxonomy" id="2874970"/>
    <lineage>
        <taxon>Eukaryota</taxon>
        <taxon>Sar</taxon>
        <taxon>Stramenopiles</taxon>
        <taxon>Oomycota</taxon>
        <taxon>Peronosporomycetes</taxon>
        <taxon>Peronosporales</taxon>
        <taxon>Peronosporaceae</taxon>
        <taxon>Peronospora</taxon>
    </lineage>
</organism>
<dbReference type="PANTHER" id="PTHR22760:SF3">
    <property type="entry name" value="GPI MANNOSYLTRANSFERASE 4"/>
    <property type="match status" value="1"/>
</dbReference>
<dbReference type="GO" id="GO:0006506">
    <property type="term" value="P:GPI anchor biosynthetic process"/>
    <property type="evidence" value="ECO:0007669"/>
    <property type="project" value="UniProtKB-KW"/>
</dbReference>